<dbReference type="PANTHER" id="PTHR34273:SF2">
    <property type="entry name" value="METHYLTHIORIBOSE KINASE"/>
    <property type="match status" value="1"/>
</dbReference>
<dbReference type="GO" id="GO:0046522">
    <property type="term" value="F:S-methyl-5-thioribose kinase activity"/>
    <property type="evidence" value="ECO:0007669"/>
    <property type="project" value="UniProtKB-EC"/>
</dbReference>
<dbReference type="InterPro" id="IPR009212">
    <property type="entry name" value="Methylthioribose_kinase"/>
</dbReference>
<dbReference type="SUPFAM" id="SSF56112">
    <property type="entry name" value="Protein kinase-like (PK-like)"/>
    <property type="match status" value="1"/>
</dbReference>
<gene>
    <name evidence="9" type="ORF">GRF59_06280</name>
</gene>
<evidence type="ECO:0000256" key="7">
    <source>
        <dbReference type="ARBA" id="ARBA00022840"/>
    </source>
</evidence>
<dbReference type="PANTHER" id="PTHR34273">
    <property type="entry name" value="METHYLTHIORIBOSE KINASE"/>
    <property type="match status" value="1"/>
</dbReference>
<evidence type="ECO:0000259" key="8">
    <source>
        <dbReference type="Pfam" id="PF01636"/>
    </source>
</evidence>
<dbReference type="NCBIfam" id="TIGR01767">
    <property type="entry name" value="MTRK"/>
    <property type="match status" value="1"/>
</dbReference>
<evidence type="ECO:0000256" key="5">
    <source>
        <dbReference type="ARBA" id="ARBA00022741"/>
    </source>
</evidence>
<dbReference type="Gene3D" id="3.90.1200.10">
    <property type="match status" value="1"/>
</dbReference>
<organism evidence="9 10">
    <name type="scientific">Paenibacillus dendrobii</name>
    <dbReference type="NCBI Taxonomy" id="2691084"/>
    <lineage>
        <taxon>Bacteria</taxon>
        <taxon>Bacillati</taxon>
        <taxon>Bacillota</taxon>
        <taxon>Bacilli</taxon>
        <taxon>Bacillales</taxon>
        <taxon>Paenibacillaceae</taxon>
        <taxon>Paenibacillus</taxon>
    </lineage>
</organism>
<evidence type="ECO:0000313" key="10">
    <source>
        <dbReference type="Proteomes" id="UP000460318"/>
    </source>
</evidence>
<dbReference type="AlphaFoldDB" id="A0A7X3LHH2"/>
<keyword evidence="7" id="KW-0067">ATP-binding</keyword>
<name>A0A7X3LHH2_9BACL</name>
<dbReference type="GO" id="GO:0005524">
    <property type="term" value="F:ATP binding"/>
    <property type="evidence" value="ECO:0007669"/>
    <property type="project" value="UniProtKB-KW"/>
</dbReference>
<accession>A0A7X3LHH2</accession>
<dbReference type="EC" id="2.7.1.100" evidence="3"/>
<dbReference type="Gene3D" id="3.30.200.20">
    <property type="entry name" value="Phosphorylase Kinase, domain 1"/>
    <property type="match status" value="1"/>
</dbReference>
<dbReference type="RefSeq" id="WP_160496761.1">
    <property type="nucleotide sequence ID" value="NZ_WUBI01000001.1"/>
</dbReference>
<feature type="domain" description="Aminoglycoside phosphotransferase" evidence="8">
    <location>
        <begin position="215"/>
        <end position="268"/>
    </location>
</feature>
<evidence type="ECO:0000313" key="9">
    <source>
        <dbReference type="EMBL" id="MWV43234.1"/>
    </source>
</evidence>
<keyword evidence="6 9" id="KW-0418">Kinase</keyword>
<dbReference type="Pfam" id="PF01636">
    <property type="entry name" value="APH"/>
    <property type="match status" value="1"/>
</dbReference>
<evidence type="ECO:0000256" key="3">
    <source>
        <dbReference type="ARBA" id="ARBA00012128"/>
    </source>
</evidence>
<comment type="subunit">
    <text evidence="2">Homodimer.</text>
</comment>
<evidence type="ECO:0000256" key="1">
    <source>
        <dbReference type="ARBA" id="ARBA00010165"/>
    </source>
</evidence>
<comment type="caution">
    <text evidence="9">The sequence shown here is derived from an EMBL/GenBank/DDBJ whole genome shotgun (WGS) entry which is preliminary data.</text>
</comment>
<proteinExistence type="inferred from homology"/>
<reference evidence="9 10" key="1">
    <citation type="submission" date="2019-12" db="EMBL/GenBank/DDBJ databases">
        <title>Paenibacillus sp. nov., an endophytic bacterium isolated from the stem of Dendrobium.</title>
        <authorList>
            <person name="Zhao R."/>
        </authorList>
    </citation>
    <scope>NUCLEOTIDE SEQUENCE [LARGE SCALE GENOMIC DNA]</scope>
    <source>
        <strain evidence="9 10">HJL G12</strain>
    </source>
</reference>
<evidence type="ECO:0000256" key="4">
    <source>
        <dbReference type="ARBA" id="ARBA00022679"/>
    </source>
</evidence>
<comment type="similarity">
    <text evidence="1">Belongs to the methylthioribose kinase family.</text>
</comment>
<dbReference type="InterPro" id="IPR002575">
    <property type="entry name" value="Aminoglycoside_PTrfase"/>
</dbReference>
<keyword evidence="10" id="KW-1185">Reference proteome</keyword>
<evidence type="ECO:0000256" key="6">
    <source>
        <dbReference type="ARBA" id="ARBA00022777"/>
    </source>
</evidence>
<dbReference type="InterPro" id="IPR011009">
    <property type="entry name" value="Kinase-like_dom_sf"/>
</dbReference>
<dbReference type="EMBL" id="WUBI01000001">
    <property type="protein sequence ID" value="MWV43234.1"/>
    <property type="molecule type" value="Genomic_DNA"/>
</dbReference>
<protein>
    <recommendedName>
        <fullName evidence="3">S-methyl-5-thioribose kinase</fullName>
        <ecNumber evidence="3">2.7.1.100</ecNumber>
    </recommendedName>
</protein>
<sequence length="410" mass="46866">MHQYTEYFTMNESDVLNYALTQLDVFDRDAKLTCKEIGDGNLNYVFLVVDPASGKSLIIKQAGPVARISADIEVSTDRNRIESEILKIQYELAPGLVPKFYKYDPVMNCCVMEDLSDHDIMRKALLEHRQFPLFADHITTFMVNTLLLTSDVVMNHKEKKDLVKSFINPDLCEISEDLVYTEPFYDCPRNDIFEPTRNFAKSYLWEDEALLLETAKLKFEFMSHAQSLLHGDLHSGSIFIKDDSTKIIDPEFAFYGPAGYDIGNVIAHLLFAYVNADSVMEDTSKREEQKAWLLSSVRDAIDMFREKFLNLFREKATDRSAQIPGFDMYYLNEIIQDTAAVTGLELCRRTLGLAHVKDITCIEDAVVRAHAEKFCLIMGKKFIMERSGMVTGEDFVRVVTECIGAKEVHI</sequence>
<keyword evidence="4 9" id="KW-0808">Transferase</keyword>
<evidence type="ECO:0000256" key="2">
    <source>
        <dbReference type="ARBA" id="ARBA00011738"/>
    </source>
</evidence>
<dbReference type="GO" id="GO:0009086">
    <property type="term" value="P:methionine biosynthetic process"/>
    <property type="evidence" value="ECO:0007669"/>
    <property type="project" value="InterPro"/>
</dbReference>
<keyword evidence="5" id="KW-0547">Nucleotide-binding</keyword>
<dbReference type="Proteomes" id="UP000460318">
    <property type="component" value="Unassembled WGS sequence"/>
</dbReference>
<dbReference type="PIRSF" id="PIRSF031134">
    <property type="entry name" value="MTRK"/>
    <property type="match status" value="1"/>
</dbReference>